<evidence type="ECO:0000256" key="1">
    <source>
        <dbReference type="ARBA" id="ARBA00002962"/>
    </source>
</evidence>
<keyword evidence="8 11" id="KW-0472">Membrane</keyword>
<protein>
    <submittedName>
        <fullName evidence="13">Heme biosynthesis protein HemY</fullName>
    </submittedName>
</protein>
<proteinExistence type="predicted"/>
<dbReference type="InterPro" id="IPR011990">
    <property type="entry name" value="TPR-like_helical_dom_sf"/>
</dbReference>
<dbReference type="InterPro" id="IPR005254">
    <property type="entry name" value="Heme_biosyn_assoc_TPR_pro"/>
</dbReference>
<evidence type="ECO:0000256" key="6">
    <source>
        <dbReference type="ARBA" id="ARBA00022692"/>
    </source>
</evidence>
<evidence type="ECO:0000256" key="5">
    <source>
        <dbReference type="ARBA" id="ARBA00022519"/>
    </source>
</evidence>
<evidence type="ECO:0000256" key="11">
    <source>
        <dbReference type="SAM" id="Phobius"/>
    </source>
</evidence>
<evidence type="ECO:0000259" key="12">
    <source>
        <dbReference type="Pfam" id="PF07219"/>
    </source>
</evidence>
<keyword evidence="6 11" id="KW-0812">Transmembrane</keyword>
<comment type="caution">
    <text evidence="13">The sequence shown here is derived from an EMBL/GenBank/DDBJ whole genome shotgun (WGS) entry which is preliminary data.</text>
</comment>
<evidence type="ECO:0000313" key="13">
    <source>
        <dbReference type="EMBL" id="GAA5162851.1"/>
    </source>
</evidence>
<sequence>MVRALFWLVALFTAAVAITLLSRYNQAYALLVWPPWRIQISANLLIVLSLAGFALLYFLTRLVSQALTLPVEVQAWRKRRQAEAAYRYLTDAQRLYLEGRAGQAFKHAESAYENGAPQGLSALIAARAAHAMREQERRDHWLTIARDHDKEVRMSRLMLEAEFAIAERRFDDAAARLDELRNAGHRHIAVLRLALQAEQARGRWHEVARIARQLRKVKALSAEQAAPLVRRAHIEQMREAEGELEQMQRIWNNITTEEKRDVGLLLRVVPYLVASGDLVLGPQAIEDALEQEWEPELAVLYGRCRTLDLHRQLVTAEGWLKQHPDDAGLLLTLARLCLRGQLWGKAQSYLEASLSITPTRAAHLELAKLAESLGKHELAQGSFRAAAELGA</sequence>
<evidence type="ECO:0000256" key="10">
    <source>
        <dbReference type="SAM" id="Coils"/>
    </source>
</evidence>
<evidence type="ECO:0000256" key="3">
    <source>
        <dbReference type="ARBA" id="ARBA00004744"/>
    </source>
</evidence>
<dbReference type="Proteomes" id="UP001500547">
    <property type="component" value="Unassembled WGS sequence"/>
</dbReference>
<dbReference type="SUPFAM" id="SSF48452">
    <property type="entry name" value="TPR-like"/>
    <property type="match status" value="1"/>
</dbReference>
<name>A0ABP9QJ68_9RHOO</name>
<comment type="subcellular location">
    <subcellularLocation>
        <location evidence="2">Cell inner membrane</location>
        <topology evidence="2">Multi-pass membrane protein</topology>
    </subcellularLocation>
</comment>
<dbReference type="Pfam" id="PF07219">
    <property type="entry name" value="HemY_N"/>
    <property type="match status" value="1"/>
</dbReference>
<feature type="domain" description="HemY N-terminal" evidence="12">
    <location>
        <begin position="28"/>
        <end position="132"/>
    </location>
</feature>
<comment type="pathway">
    <text evidence="3">Porphyrin-containing compound metabolism; protoheme biosynthesis.</text>
</comment>
<keyword evidence="10" id="KW-0175">Coiled coil</keyword>
<keyword evidence="4" id="KW-1003">Cell membrane</keyword>
<dbReference type="RefSeq" id="WP_345532178.1">
    <property type="nucleotide sequence ID" value="NZ_BAABLD010000007.1"/>
</dbReference>
<dbReference type="InterPro" id="IPR010817">
    <property type="entry name" value="HemY_N"/>
</dbReference>
<keyword evidence="9" id="KW-0627">Porphyrin biosynthesis</keyword>
<evidence type="ECO:0000256" key="9">
    <source>
        <dbReference type="ARBA" id="ARBA00023244"/>
    </source>
</evidence>
<feature type="coiled-coil region" evidence="10">
    <location>
        <begin position="230"/>
        <end position="257"/>
    </location>
</feature>
<gene>
    <name evidence="13" type="ORF">GCM10025770_14130</name>
</gene>
<evidence type="ECO:0000256" key="4">
    <source>
        <dbReference type="ARBA" id="ARBA00022475"/>
    </source>
</evidence>
<keyword evidence="14" id="KW-1185">Reference proteome</keyword>
<evidence type="ECO:0000313" key="14">
    <source>
        <dbReference type="Proteomes" id="UP001500547"/>
    </source>
</evidence>
<reference evidence="14" key="1">
    <citation type="journal article" date="2019" name="Int. J. Syst. Evol. Microbiol.">
        <title>The Global Catalogue of Microorganisms (GCM) 10K type strain sequencing project: providing services to taxonomists for standard genome sequencing and annotation.</title>
        <authorList>
            <consortium name="The Broad Institute Genomics Platform"/>
            <consortium name="The Broad Institute Genome Sequencing Center for Infectious Disease"/>
            <person name="Wu L."/>
            <person name="Ma J."/>
        </authorList>
    </citation>
    <scope>NUCLEOTIDE SEQUENCE [LARGE SCALE GENOMIC DNA]</scope>
    <source>
        <strain evidence="14">JCM 18715</strain>
    </source>
</reference>
<dbReference type="EMBL" id="BAABLD010000007">
    <property type="protein sequence ID" value="GAA5162851.1"/>
    <property type="molecule type" value="Genomic_DNA"/>
</dbReference>
<dbReference type="NCBIfam" id="TIGR00540">
    <property type="entry name" value="TPR_hemY_coli"/>
    <property type="match status" value="1"/>
</dbReference>
<organism evidence="13 14">
    <name type="scientific">Viridibacterium curvum</name>
    <dbReference type="NCBI Taxonomy" id="1101404"/>
    <lineage>
        <taxon>Bacteria</taxon>
        <taxon>Pseudomonadati</taxon>
        <taxon>Pseudomonadota</taxon>
        <taxon>Betaproteobacteria</taxon>
        <taxon>Rhodocyclales</taxon>
        <taxon>Rhodocyclaceae</taxon>
        <taxon>Viridibacterium</taxon>
    </lineage>
</organism>
<evidence type="ECO:0000256" key="2">
    <source>
        <dbReference type="ARBA" id="ARBA00004429"/>
    </source>
</evidence>
<evidence type="ECO:0000256" key="7">
    <source>
        <dbReference type="ARBA" id="ARBA00022989"/>
    </source>
</evidence>
<accession>A0ABP9QJ68</accession>
<comment type="function">
    <text evidence="1">Involved in a late step of protoheme IX synthesis.</text>
</comment>
<dbReference type="Gene3D" id="1.25.40.10">
    <property type="entry name" value="Tetratricopeptide repeat domain"/>
    <property type="match status" value="1"/>
</dbReference>
<feature type="transmembrane region" description="Helical" evidence="11">
    <location>
        <begin position="41"/>
        <end position="59"/>
    </location>
</feature>
<keyword evidence="7 11" id="KW-1133">Transmembrane helix</keyword>
<evidence type="ECO:0000256" key="8">
    <source>
        <dbReference type="ARBA" id="ARBA00023136"/>
    </source>
</evidence>
<keyword evidence="5" id="KW-0997">Cell inner membrane</keyword>